<protein>
    <submittedName>
        <fullName evidence="5">GntR family transcriptional regulator</fullName>
    </submittedName>
</protein>
<dbReference type="Gene3D" id="1.10.10.10">
    <property type="entry name" value="Winged helix-like DNA-binding domain superfamily/Winged helix DNA-binding domain"/>
    <property type="match status" value="1"/>
</dbReference>
<dbReference type="OrthoDB" id="9788098at2"/>
<gene>
    <name evidence="5" type="ORF">E2A64_13200</name>
</gene>
<dbReference type="Proteomes" id="UP000295131">
    <property type="component" value="Unassembled WGS sequence"/>
</dbReference>
<dbReference type="PROSITE" id="PS50949">
    <property type="entry name" value="HTH_GNTR"/>
    <property type="match status" value="1"/>
</dbReference>
<accession>A0A4R5PKW3</accession>
<dbReference type="EMBL" id="SMSI01000002">
    <property type="protein sequence ID" value="TDH36373.1"/>
    <property type="molecule type" value="Genomic_DNA"/>
</dbReference>
<comment type="caution">
    <text evidence="5">The sequence shown here is derived from an EMBL/GenBank/DDBJ whole genome shotgun (WGS) entry which is preliminary data.</text>
</comment>
<dbReference type="PANTHER" id="PTHR43537">
    <property type="entry name" value="TRANSCRIPTIONAL REGULATOR, GNTR FAMILY"/>
    <property type="match status" value="1"/>
</dbReference>
<dbReference type="SMART" id="SM00895">
    <property type="entry name" value="FCD"/>
    <property type="match status" value="1"/>
</dbReference>
<dbReference type="SUPFAM" id="SSF48008">
    <property type="entry name" value="GntR ligand-binding domain-like"/>
    <property type="match status" value="1"/>
</dbReference>
<keyword evidence="1" id="KW-0805">Transcription regulation</keyword>
<dbReference type="Pfam" id="PF00392">
    <property type="entry name" value="GntR"/>
    <property type="match status" value="1"/>
</dbReference>
<feature type="domain" description="HTH gntR-type" evidence="4">
    <location>
        <begin position="16"/>
        <end position="83"/>
    </location>
</feature>
<organism evidence="5 6">
    <name type="scientific">Pseudohoeflea suaedae</name>
    <dbReference type="NCBI Taxonomy" id="877384"/>
    <lineage>
        <taxon>Bacteria</taxon>
        <taxon>Pseudomonadati</taxon>
        <taxon>Pseudomonadota</taxon>
        <taxon>Alphaproteobacteria</taxon>
        <taxon>Hyphomicrobiales</taxon>
        <taxon>Rhizobiaceae</taxon>
        <taxon>Pseudohoeflea</taxon>
    </lineage>
</organism>
<sequence length="237" mass="26410">MPEPEPLLAEIGEMSGSLAQRVYQSLRDAILTLEYMPGAVVRKSFICQKLGVSRQPVSEAIARLSSEGLVDVIPQSATRVSRFSVADLRESSFLREAVELAAVERVAARRTDEQLAQLVRMVRLQELLLEDGDHAGFYQADEDLHALLMELTGFPGVVATAATVSIPLKRARLAILPEPGRPAEVIAEHRAIVDAIREQDVTAAREAMRHHLGQLMSRIEPLERERPELFHQIRERP</sequence>
<evidence type="ECO:0000313" key="5">
    <source>
        <dbReference type="EMBL" id="TDH36373.1"/>
    </source>
</evidence>
<dbReference type="GO" id="GO:0003700">
    <property type="term" value="F:DNA-binding transcription factor activity"/>
    <property type="evidence" value="ECO:0007669"/>
    <property type="project" value="InterPro"/>
</dbReference>
<name>A0A4R5PKW3_9HYPH</name>
<dbReference type="InterPro" id="IPR036388">
    <property type="entry name" value="WH-like_DNA-bd_sf"/>
</dbReference>
<dbReference type="GO" id="GO:0003677">
    <property type="term" value="F:DNA binding"/>
    <property type="evidence" value="ECO:0007669"/>
    <property type="project" value="UniProtKB-KW"/>
</dbReference>
<dbReference type="SUPFAM" id="SSF46785">
    <property type="entry name" value="Winged helix' DNA-binding domain"/>
    <property type="match status" value="1"/>
</dbReference>
<evidence type="ECO:0000259" key="4">
    <source>
        <dbReference type="PROSITE" id="PS50949"/>
    </source>
</evidence>
<evidence type="ECO:0000256" key="2">
    <source>
        <dbReference type="ARBA" id="ARBA00023125"/>
    </source>
</evidence>
<dbReference type="InterPro" id="IPR000524">
    <property type="entry name" value="Tscrpt_reg_HTH_GntR"/>
</dbReference>
<dbReference type="InterPro" id="IPR011711">
    <property type="entry name" value="GntR_C"/>
</dbReference>
<dbReference type="InterPro" id="IPR008920">
    <property type="entry name" value="TF_FadR/GntR_C"/>
</dbReference>
<evidence type="ECO:0000256" key="1">
    <source>
        <dbReference type="ARBA" id="ARBA00023015"/>
    </source>
</evidence>
<dbReference type="PANTHER" id="PTHR43537:SF45">
    <property type="entry name" value="GNTR FAMILY REGULATORY PROTEIN"/>
    <property type="match status" value="1"/>
</dbReference>
<keyword evidence="2" id="KW-0238">DNA-binding</keyword>
<dbReference type="AlphaFoldDB" id="A0A4R5PKW3"/>
<keyword evidence="6" id="KW-1185">Reference proteome</keyword>
<dbReference type="Gene3D" id="1.20.120.530">
    <property type="entry name" value="GntR ligand-binding domain-like"/>
    <property type="match status" value="1"/>
</dbReference>
<dbReference type="Pfam" id="PF07729">
    <property type="entry name" value="FCD"/>
    <property type="match status" value="1"/>
</dbReference>
<dbReference type="InterPro" id="IPR036390">
    <property type="entry name" value="WH_DNA-bd_sf"/>
</dbReference>
<evidence type="ECO:0000313" key="6">
    <source>
        <dbReference type="Proteomes" id="UP000295131"/>
    </source>
</evidence>
<evidence type="ECO:0000256" key="3">
    <source>
        <dbReference type="ARBA" id="ARBA00023163"/>
    </source>
</evidence>
<reference evidence="5 6" key="1">
    <citation type="journal article" date="2013" name="Int. J. Syst. Evol. Microbiol.">
        <title>Hoeflea suaedae sp. nov., an endophytic bacterium isolated from the root of the halophyte Suaeda maritima.</title>
        <authorList>
            <person name="Chung E.J."/>
            <person name="Park J.A."/>
            <person name="Pramanik P."/>
            <person name="Bibi F."/>
            <person name="Jeon C.O."/>
            <person name="Chung Y.R."/>
        </authorList>
    </citation>
    <scope>NUCLEOTIDE SEQUENCE [LARGE SCALE GENOMIC DNA]</scope>
    <source>
        <strain evidence="5 6">YC6898</strain>
    </source>
</reference>
<proteinExistence type="predicted"/>
<dbReference type="SMART" id="SM00345">
    <property type="entry name" value="HTH_GNTR"/>
    <property type="match status" value="1"/>
</dbReference>
<keyword evidence="3" id="KW-0804">Transcription</keyword>